<dbReference type="Pfam" id="PF00534">
    <property type="entry name" value="Glycos_transf_1"/>
    <property type="match status" value="1"/>
</dbReference>
<accession>A0ABW0ST13</accession>
<protein>
    <submittedName>
        <fullName evidence="5">Glycosyltransferase</fullName>
        <ecNumber evidence="5">2.4.-.-</ecNumber>
    </submittedName>
</protein>
<reference evidence="6" key="1">
    <citation type="journal article" date="2019" name="Int. J. Syst. Evol. Microbiol.">
        <title>The Global Catalogue of Microorganisms (GCM) 10K type strain sequencing project: providing services to taxonomists for standard genome sequencing and annotation.</title>
        <authorList>
            <consortium name="The Broad Institute Genomics Platform"/>
            <consortium name="The Broad Institute Genome Sequencing Center for Infectious Disease"/>
            <person name="Wu L."/>
            <person name="Ma J."/>
        </authorList>
    </citation>
    <scope>NUCLEOTIDE SEQUENCE [LARGE SCALE GENOMIC DNA]</scope>
    <source>
        <strain evidence="6">CGMCC 1.13587</strain>
    </source>
</reference>
<keyword evidence="1 5" id="KW-0328">Glycosyltransferase</keyword>
<organism evidence="5 6">
    <name type="scientific">Rhodanobacter terrae</name>
    <dbReference type="NCBI Taxonomy" id="418647"/>
    <lineage>
        <taxon>Bacteria</taxon>
        <taxon>Pseudomonadati</taxon>
        <taxon>Pseudomonadota</taxon>
        <taxon>Gammaproteobacteria</taxon>
        <taxon>Lysobacterales</taxon>
        <taxon>Rhodanobacteraceae</taxon>
        <taxon>Rhodanobacter</taxon>
    </lineage>
</organism>
<name>A0ABW0ST13_9GAMM</name>
<sequence>MKIAMLTNAYPYYPGEQFIEDEIAFWADDPFASVTLLPAVAAGEPRSIPDGVSIDLCLASGTRIDRFWFMLLAMFSSMFRHELIYLWRSRKMGIYTTLRAMLHTSKVLEQAERLEQYAKASGKIDVAYCYWNEAQSYAALLAKARGSVRKVVSRAHGFDLYETRRKHEYMPLKRQFIHAYDRIFTLSDEGKAYLEDTYGAPPEKMKISPLGVPLANALSRPSPAGSLHVASVSFCVPVKRLDRIVEALSLFARQHGQIKTTWTHIGGGPLFDEIRKLAETRLAGISNLSFEFLGELPNQAVKTYYLDTPVDLFMNTSESEGMGVSIMEAMSAGVPALAPDVGGVSSLVSNECGALLSPCPSSQEIADAIGRVALEDGRNALRMNARKVIEARFSSNRNYTDFISNVLAIGSAPE</sequence>
<feature type="domain" description="Glycosyltransferase subfamily 4-like N-terminal" evidence="4">
    <location>
        <begin position="106"/>
        <end position="214"/>
    </location>
</feature>
<keyword evidence="6" id="KW-1185">Reference proteome</keyword>
<dbReference type="RefSeq" id="WP_377323794.1">
    <property type="nucleotide sequence ID" value="NZ_JBHSNG010000001.1"/>
</dbReference>
<gene>
    <name evidence="5" type="ORF">ACFPPB_01810</name>
</gene>
<dbReference type="SUPFAM" id="SSF53756">
    <property type="entry name" value="UDP-Glycosyltransferase/glycogen phosphorylase"/>
    <property type="match status" value="1"/>
</dbReference>
<evidence type="ECO:0000313" key="5">
    <source>
        <dbReference type="EMBL" id="MFC5579855.1"/>
    </source>
</evidence>
<evidence type="ECO:0000259" key="3">
    <source>
        <dbReference type="Pfam" id="PF00534"/>
    </source>
</evidence>
<evidence type="ECO:0000256" key="1">
    <source>
        <dbReference type="ARBA" id="ARBA00022676"/>
    </source>
</evidence>
<proteinExistence type="predicted"/>
<evidence type="ECO:0000256" key="2">
    <source>
        <dbReference type="ARBA" id="ARBA00022679"/>
    </source>
</evidence>
<comment type="caution">
    <text evidence="5">The sequence shown here is derived from an EMBL/GenBank/DDBJ whole genome shotgun (WGS) entry which is preliminary data.</text>
</comment>
<feature type="domain" description="Glycosyl transferase family 1" evidence="3">
    <location>
        <begin position="228"/>
        <end position="387"/>
    </location>
</feature>
<keyword evidence="2 5" id="KW-0808">Transferase</keyword>
<dbReference type="Proteomes" id="UP001596111">
    <property type="component" value="Unassembled WGS sequence"/>
</dbReference>
<dbReference type="PANTHER" id="PTHR12526">
    <property type="entry name" value="GLYCOSYLTRANSFERASE"/>
    <property type="match status" value="1"/>
</dbReference>
<evidence type="ECO:0000313" key="6">
    <source>
        <dbReference type="Proteomes" id="UP001596111"/>
    </source>
</evidence>
<dbReference type="Pfam" id="PF13439">
    <property type="entry name" value="Glyco_transf_4"/>
    <property type="match status" value="1"/>
</dbReference>
<dbReference type="EMBL" id="JBHSNG010000001">
    <property type="protein sequence ID" value="MFC5579855.1"/>
    <property type="molecule type" value="Genomic_DNA"/>
</dbReference>
<dbReference type="GO" id="GO:0016757">
    <property type="term" value="F:glycosyltransferase activity"/>
    <property type="evidence" value="ECO:0007669"/>
    <property type="project" value="UniProtKB-KW"/>
</dbReference>
<evidence type="ECO:0000259" key="4">
    <source>
        <dbReference type="Pfam" id="PF13439"/>
    </source>
</evidence>
<dbReference type="EC" id="2.4.-.-" evidence="5"/>
<dbReference type="InterPro" id="IPR028098">
    <property type="entry name" value="Glyco_trans_4-like_N"/>
</dbReference>
<dbReference type="Gene3D" id="3.40.50.2000">
    <property type="entry name" value="Glycogen Phosphorylase B"/>
    <property type="match status" value="2"/>
</dbReference>
<dbReference type="InterPro" id="IPR001296">
    <property type="entry name" value="Glyco_trans_1"/>
</dbReference>
<dbReference type="PANTHER" id="PTHR12526:SF629">
    <property type="entry name" value="TEICHURONIC ACID BIOSYNTHESIS GLYCOSYLTRANSFERASE TUAH-RELATED"/>
    <property type="match status" value="1"/>
</dbReference>